<feature type="region of interest" description="Disordered" evidence="8">
    <location>
        <begin position="606"/>
        <end position="633"/>
    </location>
</feature>
<gene>
    <name evidence="11" type="ORF">ColLi_06752</name>
</gene>
<evidence type="ECO:0000256" key="3">
    <source>
        <dbReference type="ARBA" id="ARBA00022692"/>
    </source>
</evidence>
<dbReference type="PANTHER" id="PTHR43731:SF14">
    <property type="entry name" value="PRESENILIN-ASSOCIATED RHOMBOID-LIKE PROTEIN, MITOCHONDRIAL"/>
    <property type="match status" value="1"/>
</dbReference>
<evidence type="ECO:0000256" key="5">
    <source>
        <dbReference type="ARBA" id="ARBA00022989"/>
    </source>
</evidence>
<comment type="caution">
    <text evidence="11">The sequence shown here is derived from an EMBL/GenBank/DDBJ whole genome shotgun (WGS) entry which is preliminary data.</text>
</comment>
<evidence type="ECO:0000256" key="9">
    <source>
        <dbReference type="SAM" id="Phobius"/>
    </source>
</evidence>
<reference evidence="11 12" key="1">
    <citation type="submission" date="2021-07" db="EMBL/GenBank/DDBJ databases">
        <title>Genome data of Colletotrichum spaethianum.</title>
        <authorList>
            <person name="Utami Y.D."/>
            <person name="Hiruma K."/>
        </authorList>
    </citation>
    <scope>NUCLEOTIDE SEQUENCE [LARGE SCALE GENOMIC DNA]</scope>
    <source>
        <strain evidence="11 12">MAFF 242679</strain>
    </source>
</reference>
<evidence type="ECO:0000259" key="10">
    <source>
        <dbReference type="Pfam" id="PF01694"/>
    </source>
</evidence>
<dbReference type="InterPro" id="IPR050925">
    <property type="entry name" value="Rhomboid_protease_S54"/>
</dbReference>
<comment type="similarity">
    <text evidence="2">Belongs to the peptidase S54 family.</text>
</comment>
<feature type="coiled-coil region" evidence="7">
    <location>
        <begin position="306"/>
        <end position="333"/>
    </location>
</feature>
<evidence type="ECO:0000313" key="11">
    <source>
        <dbReference type="EMBL" id="GJC83914.1"/>
    </source>
</evidence>
<feature type="compositionally biased region" description="Basic and acidic residues" evidence="8">
    <location>
        <begin position="31"/>
        <end position="41"/>
    </location>
</feature>
<evidence type="ECO:0000256" key="4">
    <source>
        <dbReference type="ARBA" id="ARBA00022801"/>
    </source>
</evidence>
<feature type="compositionally biased region" description="Polar residues" evidence="8">
    <location>
        <begin position="112"/>
        <end position="130"/>
    </location>
</feature>
<dbReference type="GO" id="GO:0006465">
    <property type="term" value="P:signal peptide processing"/>
    <property type="evidence" value="ECO:0007669"/>
    <property type="project" value="TreeGrafter"/>
</dbReference>
<dbReference type="Proteomes" id="UP001055172">
    <property type="component" value="Unassembled WGS sequence"/>
</dbReference>
<keyword evidence="7" id="KW-0175">Coiled coil</keyword>
<feature type="transmembrane region" description="Helical" evidence="9">
    <location>
        <begin position="408"/>
        <end position="429"/>
    </location>
</feature>
<dbReference type="GO" id="GO:0004252">
    <property type="term" value="F:serine-type endopeptidase activity"/>
    <property type="evidence" value="ECO:0007669"/>
    <property type="project" value="InterPro"/>
</dbReference>
<feature type="transmembrane region" description="Helical" evidence="9">
    <location>
        <begin position="514"/>
        <end position="536"/>
    </location>
</feature>
<dbReference type="InterPro" id="IPR022764">
    <property type="entry name" value="Peptidase_S54_rhomboid_dom"/>
</dbReference>
<dbReference type="AlphaFoldDB" id="A0AA37GNG9"/>
<feature type="region of interest" description="Disordered" evidence="8">
    <location>
        <begin position="261"/>
        <end position="288"/>
    </location>
</feature>
<proteinExistence type="inferred from homology"/>
<keyword evidence="4" id="KW-0378">Hydrolase</keyword>
<feature type="compositionally biased region" description="Low complexity" evidence="8">
    <location>
        <begin position="98"/>
        <end position="111"/>
    </location>
</feature>
<accession>A0AA37GNG9</accession>
<protein>
    <submittedName>
        <fullName evidence="11">Rhomboid protein 1, mitochondrial</fullName>
    </submittedName>
</protein>
<keyword evidence="6 9" id="KW-0472">Membrane</keyword>
<feature type="transmembrane region" description="Helical" evidence="9">
    <location>
        <begin position="556"/>
        <end position="573"/>
    </location>
</feature>
<dbReference type="Pfam" id="PF01694">
    <property type="entry name" value="Rhomboid"/>
    <property type="match status" value="1"/>
</dbReference>
<feature type="region of interest" description="Disordered" evidence="8">
    <location>
        <begin position="1"/>
        <end position="41"/>
    </location>
</feature>
<dbReference type="PANTHER" id="PTHR43731">
    <property type="entry name" value="RHOMBOID PROTEASE"/>
    <property type="match status" value="1"/>
</dbReference>
<name>A0AA37GNG9_9PEZI</name>
<comment type="subcellular location">
    <subcellularLocation>
        <location evidence="1">Membrane</location>
        <topology evidence="1">Multi-pass membrane protein</topology>
    </subcellularLocation>
</comment>
<evidence type="ECO:0000256" key="7">
    <source>
        <dbReference type="SAM" id="Coils"/>
    </source>
</evidence>
<feature type="domain" description="Peptidase S54 rhomboid" evidence="10">
    <location>
        <begin position="452"/>
        <end position="594"/>
    </location>
</feature>
<keyword evidence="12" id="KW-1185">Reference proteome</keyword>
<dbReference type="InterPro" id="IPR035952">
    <property type="entry name" value="Rhomboid-like_sf"/>
</dbReference>
<evidence type="ECO:0000256" key="2">
    <source>
        <dbReference type="ARBA" id="ARBA00009045"/>
    </source>
</evidence>
<keyword evidence="5 9" id="KW-1133">Transmembrane helix</keyword>
<feature type="compositionally biased region" description="Low complexity" evidence="8">
    <location>
        <begin position="278"/>
        <end position="288"/>
    </location>
</feature>
<dbReference type="SUPFAM" id="SSF144091">
    <property type="entry name" value="Rhomboid-like"/>
    <property type="match status" value="1"/>
</dbReference>
<feature type="region of interest" description="Disordered" evidence="8">
    <location>
        <begin position="97"/>
        <end position="149"/>
    </location>
</feature>
<dbReference type="EMBL" id="BPPX01000013">
    <property type="protein sequence ID" value="GJC83914.1"/>
    <property type="molecule type" value="Genomic_DNA"/>
</dbReference>
<evidence type="ECO:0000256" key="8">
    <source>
        <dbReference type="SAM" id="MobiDB-lite"/>
    </source>
</evidence>
<evidence type="ECO:0000256" key="6">
    <source>
        <dbReference type="ARBA" id="ARBA00023136"/>
    </source>
</evidence>
<organism evidence="11 12">
    <name type="scientific">Colletotrichum liriopes</name>
    <dbReference type="NCBI Taxonomy" id="708192"/>
    <lineage>
        <taxon>Eukaryota</taxon>
        <taxon>Fungi</taxon>
        <taxon>Dikarya</taxon>
        <taxon>Ascomycota</taxon>
        <taxon>Pezizomycotina</taxon>
        <taxon>Sordariomycetes</taxon>
        <taxon>Hypocreomycetidae</taxon>
        <taxon>Glomerellales</taxon>
        <taxon>Glomerellaceae</taxon>
        <taxon>Colletotrichum</taxon>
        <taxon>Colletotrichum spaethianum species complex</taxon>
    </lineage>
</organism>
<dbReference type="GO" id="GO:0016020">
    <property type="term" value="C:membrane"/>
    <property type="evidence" value="ECO:0007669"/>
    <property type="project" value="UniProtKB-SubCell"/>
</dbReference>
<feature type="transmembrane region" description="Helical" evidence="9">
    <location>
        <begin position="491"/>
        <end position="509"/>
    </location>
</feature>
<evidence type="ECO:0000313" key="12">
    <source>
        <dbReference type="Proteomes" id="UP001055172"/>
    </source>
</evidence>
<keyword evidence="3 9" id="KW-0812">Transmembrane</keyword>
<evidence type="ECO:0000256" key="1">
    <source>
        <dbReference type="ARBA" id="ARBA00004141"/>
    </source>
</evidence>
<sequence length="633" mass="68447">MTPSASNHRDNNADADDNGTCPEGQRYQQSKAERLSPTKENTFLDRSRRIGAMNTSLGLVPSRSLLHLGLRVACRHAASTSCSASPAASRLLSTCATPRRPVSSRPHSPWSTLHQTQWPSPGRAATSNLPTRRWASSSAPPKPESKNEPILRDYVDLPLDYKDKIGLRFRATDLSPAEAKAVFGPSLKPAAANRLLRIMHGRRVAGTLDDPAFAVNTAAFTAQQRDAALAYLRKIAPVDEVLNAGLRAEDELAALEKELAERADEDPLDAKTPSLKNTDTAAETATEAPKGAYKADPVYGYSALDAIRAKNQAKAAEEEKRLAEEARQKDLENPGTLATLDVKRPPMSPRMQKWTEQASSDLEAPPPLTLAERLLPSAAVVLLLIGVLSAFAMVYTPPRNVDRLYPEVSASTATVGALIGLNVLVSLAWRVPPLWRFLNKYFVLVHGMPRAVSMITANFSHSSLGHLATNMVGLWFMGTALHDEVGRANFLAIYLASGAVGLLGSLTVFTLRGLLTVSTVGASGAVFGVATAYFWMHRFDSFKVLGLPPDPMNGPQGLGFIAMILGFHVYAFFRRGRQTIDLTSHLFGMLAGLVGVELVAGKKETAREDGLEKKREDLVKDAPPHEGDGDVKA</sequence>
<feature type="transmembrane region" description="Helical" evidence="9">
    <location>
        <begin position="374"/>
        <end position="396"/>
    </location>
</feature>
<dbReference type="Gene3D" id="1.20.1540.10">
    <property type="entry name" value="Rhomboid-like"/>
    <property type="match status" value="1"/>
</dbReference>